<name>A0AC61RNH0_9FIRM</name>
<sequence length="303" mass="34062">MVINQQSLNGLFVGYSAAFNKAFSETPVNYPKIAMTVPSETRETTYAWMGQIPNMREWIGSREIQNLIAHDYVIKNRTFELTTKIPVNDIADDQYGVYTPLISEMGLSAKKHPDSLTFELLGDGFNQKCYDGVSFFSDRHPMGGKDKAVQSNMGNKKLNAESYAEARSQMMTVKGESHRSLNIVPDLLVVAPQKEAVAKELLFADLIAGSSNVNKSTCDLLVVPELSDYAEQWYLFCTKRYIKPFVFQEREKAKLVCKNKENDDNVFFDDEVIYGIKARYNVGFGLWQLAYGSTGTAEETAKG</sequence>
<gene>
    <name evidence="1" type="ORF">E5329_25510</name>
</gene>
<proteinExistence type="predicted"/>
<comment type="caution">
    <text evidence="1">The sequence shown here is derived from an EMBL/GenBank/DDBJ whole genome shotgun (WGS) entry which is preliminary data.</text>
</comment>
<evidence type="ECO:0000313" key="1">
    <source>
        <dbReference type="EMBL" id="TGY88698.1"/>
    </source>
</evidence>
<evidence type="ECO:0000313" key="2">
    <source>
        <dbReference type="Proteomes" id="UP000304953"/>
    </source>
</evidence>
<dbReference type="EMBL" id="SRYA01000097">
    <property type="protein sequence ID" value="TGY88698.1"/>
    <property type="molecule type" value="Genomic_DNA"/>
</dbReference>
<accession>A0AC61RNH0</accession>
<reference evidence="1" key="1">
    <citation type="submission" date="2019-04" db="EMBL/GenBank/DDBJ databases">
        <title>Microbes associate with the intestines of laboratory mice.</title>
        <authorList>
            <person name="Navarre W."/>
            <person name="Wong E."/>
            <person name="Huang K."/>
            <person name="Tropini C."/>
            <person name="Ng K."/>
            <person name="Yu B."/>
        </authorList>
    </citation>
    <scope>NUCLEOTIDE SEQUENCE</scope>
    <source>
        <strain evidence="1">NM01_1-7b</strain>
    </source>
</reference>
<dbReference type="Proteomes" id="UP000304953">
    <property type="component" value="Unassembled WGS sequence"/>
</dbReference>
<keyword evidence="2" id="KW-1185">Reference proteome</keyword>
<organism evidence="1 2">
    <name type="scientific">Petralouisia muris</name>
    <dbReference type="NCBI Taxonomy" id="3032872"/>
    <lineage>
        <taxon>Bacteria</taxon>
        <taxon>Bacillati</taxon>
        <taxon>Bacillota</taxon>
        <taxon>Clostridia</taxon>
        <taxon>Lachnospirales</taxon>
        <taxon>Lachnospiraceae</taxon>
        <taxon>Petralouisia</taxon>
    </lineage>
</organism>
<protein>
    <submittedName>
        <fullName evidence="1">Head protein</fullName>
    </submittedName>
</protein>